<feature type="compositionally biased region" description="Basic and acidic residues" evidence="1">
    <location>
        <begin position="96"/>
        <end position="119"/>
    </location>
</feature>
<dbReference type="Proteomes" id="UP000053864">
    <property type="component" value="Unassembled WGS sequence"/>
</dbReference>
<evidence type="ECO:0000313" key="3">
    <source>
        <dbReference type="Proteomes" id="UP000053864"/>
    </source>
</evidence>
<evidence type="ECO:0000313" key="2">
    <source>
        <dbReference type="EMBL" id="ETL48074.1"/>
    </source>
</evidence>
<protein>
    <submittedName>
        <fullName evidence="2">Uncharacterized protein</fullName>
    </submittedName>
</protein>
<name>W2JNS1_PHYNI</name>
<reference evidence="2 3" key="1">
    <citation type="submission" date="2013-11" db="EMBL/GenBank/DDBJ databases">
        <title>The Genome Sequence of Phytophthora parasitica CJ05E6.</title>
        <authorList>
            <consortium name="The Broad Institute Genomics Platform"/>
            <person name="Russ C."/>
            <person name="Tyler B."/>
            <person name="Panabieres F."/>
            <person name="Shan W."/>
            <person name="Tripathy S."/>
            <person name="Grunwald N."/>
            <person name="Machado M."/>
            <person name="Johnson C.S."/>
            <person name="Arredondo F."/>
            <person name="Hong C."/>
            <person name="Coffey M."/>
            <person name="Young S.K."/>
            <person name="Zeng Q."/>
            <person name="Gargeya S."/>
            <person name="Fitzgerald M."/>
            <person name="Abouelleil A."/>
            <person name="Alvarado L."/>
            <person name="Chapman S.B."/>
            <person name="Gainer-Dewar J."/>
            <person name="Goldberg J."/>
            <person name="Griggs A."/>
            <person name="Gujja S."/>
            <person name="Hansen M."/>
            <person name="Howarth C."/>
            <person name="Imamovic A."/>
            <person name="Ireland A."/>
            <person name="Larimer J."/>
            <person name="McCowan C."/>
            <person name="Murphy C."/>
            <person name="Pearson M."/>
            <person name="Poon T.W."/>
            <person name="Priest M."/>
            <person name="Roberts A."/>
            <person name="Saif S."/>
            <person name="Shea T."/>
            <person name="Sykes S."/>
            <person name="Wortman J."/>
            <person name="Nusbaum C."/>
            <person name="Birren B."/>
        </authorList>
    </citation>
    <scope>NUCLEOTIDE SEQUENCE [LARGE SCALE GENOMIC DNA]</scope>
    <source>
        <strain evidence="2 3">CJ05E6</strain>
    </source>
</reference>
<accession>W2JNS1</accession>
<gene>
    <name evidence="2" type="ORF">L916_02275</name>
</gene>
<proteinExistence type="predicted"/>
<evidence type="ECO:0000256" key="1">
    <source>
        <dbReference type="SAM" id="MobiDB-lite"/>
    </source>
</evidence>
<dbReference type="AlphaFoldDB" id="W2JNS1"/>
<dbReference type="EMBL" id="KI671013">
    <property type="protein sequence ID" value="ETL48074.1"/>
    <property type="molecule type" value="Genomic_DNA"/>
</dbReference>
<feature type="region of interest" description="Disordered" evidence="1">
    <location>
        <begin position="89"/>
        <end position="151"/>
    </location>
</feature>
<organism evidence="2 3">
    <name type="scientific">Phytophthora nicotianae</name>
    <name type="common">Potato buckeye rot agent</name>
    <name type="synonym">Phytophthora parasitica</name>
    <dbReference type="NCBI Taxonomy" id="4792"/>
    <lineage>
        <taxon>Eukaryota</taxon>
        <taxon>Sar</taxon>
        <taxon>Stramenopiles</taxon>
        <taxon>Oomycota</taxon>
        <taxon>Peronosporomycetes</taxon>
        <taxon>Peronosporales</taxon>
        <taxon>Peronosporaceae</taxon>
        <taxon>Phytophthora</taxon>
    </lineage>
</organism>
<sequence>MSACQLRELTRAPPKGVEDMKACQLWELTRAQPKGVEATIARQLRELTARQAVLAVANAQHRKCLCAPVQPGFTTKRNAIKTGLIIHVRGNNPRATETRPRPGLDEKHVKPGFTRKDSASDESCASLGPGLRRYSQCLPGRHQNSHRASRR</sequence>